<protein>
    <recommendedName>
        <fullName evidence="6">Amino acid transporter transmembrane domain-containing protein</fullName>
    </recommendedName>
</protein>
<feature type="transmembrane region" description="Helical" evidence="5">
    <location>
        <begin position="282"/>
        <end position="305"/>
    </location>
</feature>
<dbReference type="PANTHER" id="PTHR22950">
    <property type="entry name" value="AMINO ACID TRANSPORTER"/>
    <property type="match status" value="1"/>
</dbReference>
<evidence type="ECO:0000256" key="1">
    <source>
        <dbReference type="ARBA" id="ARBA00004141"/>
    </source>
</evidence>
<feature type="transmembrane region" description="Helical" evidence="5">
    <location>
        <begin position="416"/>
        <end position="442"/>
    </location>
</feature>
<evidence type="ECO:0000256" key="2">
    <source>
        <dbReference type="ARBA" id="ARBA00022692"/>
    </source>
</evidence>
<dbReference type="EMBL" id="ASGP02000001">
    <property type="protein sequence ID" value="KAH9529744.1"/>
    <property type="molecule type" value="Genomic_DNA"/>
</dbReference>
<evidence type="ECO:0000313" key="8">
    <source>
        <dbReference type="Proteomes" id="UP000790347"/>
    </source>
</evidence>
<evidence type="ECO:0000256" key="3">
    <source>
        <dbReference type="ARBA" id="ARBA00022989"/>
    </source>
</evidence>
<evidence type="ECO:0000256" key="4">
    <source>
        <dbReference type="ARBA" id="ARBA00023136"/>
    </source>
</evidence>
<feature type="transmembrane region" description="Helical" evidence="5">
    <location>
        <begin position="211"/>
        <end position="232"/>
    </location>
</feature>
<feature type="transmembrane region" description="Helical" evidence="5">
    <location>
        <begin position="485"/>
        <end position="507"/>
    </location>
</feature>
<feature type="transmembrane region" description="Helical" evidence="5">
    <location>
        <begin position="252"/>
        <end position="270"/>
    </location>
</feature>
<dbReference type="PANTHER" id="PTHR22950:SF349">
    <property type="entry name" value="AMINO ACID TRANSPORTER TRANSMEMBRANE DOMAIN-CONTAINING PROTEIN"/>
    <property type="match status" value="1"/>
</dbReference>
<feature type="domain" description="Amino acid transporter transmembrane" evidence="6">
    <location>
        <begin position="51"/>
        <end position="468"/>
    </location>
</feature>
<evidence type="ECO:0000313" key="7">
    <source>
        <dbReference type="EMBL" id="KAH9529744.1"/>
    </source>
</evidence>
<keyword evidence="2 5" id="KW-0812">Transmembrane</keyword>
<feature type="transmembrane region" description="Helical" evidence="5">
    <location>
        <begin position="454"/>
        <end position="473"/>
    </location>
</feature>
<gene>
    <name evidence="7" type="ORF">DERF_003611</name>
</gene>
<reference evidence="7" key="2">
    <citation type="journal article" date="2022" name="Res Sq">
        <title>Comparative Genomics Reveals Insights into the Divergent Evolution of Astigmatic Mites and Household Pest Adaptations.</title>
        <authorList>
            <person name="Xiong Q."/>
            <person name="Wan A.T.-Y."/>
            <person name="Liu X.-Y."/>
            <person name="Fung C.S.-H."/>
            <person name="Xiao X."/>
            <person name="Malainual N."/>
            <person name="Hou J."/>
            <person name="Wang L."/>
            <person name="Wang M."/>
            <person name="Yang K."/>
            <person name="Cui Y."/>
            <person name="Leung E."/>
            <person name="Nong W."/>
            <person name="Shin S.-K."/>
            <person name="Au S."/>
            <person name="Jeong K.Y."/>
            <person name="Chew F.T."/>
            <person name="Hui J."/>
            <person name="Leung T.F."/>
            <person name="Tungtrongchitr A."/>
            <person name="Zhong N."/>
            <person name="Liu Z."/>
            <person name="Tsui S."/>
        </authorList>
    </citation>
    <scope>NUCLEOTIDE SEQUENCE</scope>
    <source>
        <strain evidence="7">Derf</strain>
        <tissue evidence="7">Whole organism</tissue>
    </source>
</reference>
<dbReference type="Proteomes" id="UP000790347">
    <property type="component" value="Unassembled WGS sequence"/>
</dbReference>
<dbReference type="Pfam" id="PF01490">
    <property type="entry name" value="Aa_trans"/>
    <property type="match status" value="1"/>
</dbReference>
<comment type="subcellular location">
    <subcellularLocation>
        <location evidence="1">Membrane</location>
        <topology evidence="1">Multi-pass membrane protein</topology>
    </subcellularLocation>
</comment>
<keyword evidence="8" id="KW-1185">Reference proteome</keyword>
<reference evidence="7" key="1">
    <citation type="submission" date="2013-05" db="EMBL/GenBank/DDBJ databases">
        <authorList>
            <person name="Yim A.K.Y."/>
            <person name="Chan T.F."/>
            <person name="Ji K.M."/>
            <person name="Liu X.Y."/>
            <person name="Zhou J.W."/>
            <person name="Li R.Q."/>
            <person name="Yang K.Y."/>
            <person name="Li J."/>
            <person name="Li M."/>
            <person name="Law P.T.W."/>
            <person name="Wu Y.L."/>
            <person name="Cai Z.L."/>
            <person name="Qin H."/>
            <person name="Bao Y."/>
            <person name="Leung R.K.K."/>
            <person name="Ng P.K.S."/>
            <person name="Zou J."/>
            <person name="Zhong X.J."/>
            <person name="Ran P.X."/>
            <person name="Zhong N.S."/>
            <person name="Liu Z.G."/>
            <person name="Tsui S.K.W."/>
        </authorList>
    </citation>
    <scope>NUCLEOTIDE SEQUENCE</scope>
    <source>
        <strain evidence="7">Derf</strain>
        <tissue evidence="7">Whole organism</tissue>
    </source>
</reference>
<dbReference type="AlphaFoldDB" id="A0A922IE24"/>
<dbReference type="GO" id="GO:0015179">
    <property type="term" value="F:L-amino acid transmembrane transporter activity"/>
    <property type="evidence" value="ECO:0007669"/>
    <property type="project" value="TreeGrafter"/>
</dbReference>
<sequence>MIEIQIFDGPETFINDLIALEEIKYLFSWFSTSSITIGNHSKMSHGPSMSETTTLQALMTLLKCYIGTGILSMPKAFADSGYIFGVLGVILIGFLCNLCIHMLVQINQVLVTKPEQIPYDYQELAQLSFENGPKKLREYGQMSRKILTICLCLSQTGFCCAYALFIAKNLLQFAINLEIGFWHEDDVVYFLCLLLPIMIALNFIKSIYHLSLGSLFANVVQMASLLIILYNLVTNIPYIGDRKPFNHKLPQFVSTTAFTFEGITVTMPLYRSMKKRENFAKPFGVLNMAILFVIILYSSVGFLGYLKYGEDVGASITFSLPNEPLYIAVQFMYAFSITFSYPIQMYVAIHLMWPTIRDYLMERKKSELIVNMSDYMFRSSLQSSKLIIQFINCSESNFLFNILVVLAASIPELDLIIELIGAFACTSVAIIIPTVLHLVTFFERKSGLSRKWLIIKNTSILVFGLLVLCTVELNDNHFFFLFCNINRIRCIAAVSVTPLSVFGVTNFDETLFDFCTLRLALQLFGFDEAVVVVVVVVDVIVIVDLDDLPLVIFMIGPLSLDVLCLSGTI</sequence>
<accession>A0A922IE24</accession>
<organism evidence="7 8">
    <name type="scientific">Dermatophagoides farinae</name>
    <name type="common">American house dust mite</name>
    <dbReference type="NCBI Taxonomy" id="6954"/>
    <lineage>
        <taxon>Eukaryota</taxon>
        <taxon>Metazoa</taxon>
        <taxon>Ecdysozoa</taxon>
        <taxon>Arthropoda</taxon>
        <taxon>Chelicerata</taxon>
        <taxon>Arachnida</taxon>
        <taxon>Acari</taxon>
        <taxon>Acariformes</taxon>
        <taxon>Sarcoptiformes</taxon>
        <taxon>Astigmata</taxon>
        <taxon>Psoroptidia</taxon>
        <taxon>Analgoidea</taxon>
        <taxon>Pyroglyphidae</taxon>
        <taxon>Dermatophagoidinae</taxon>
        <taxon>Dermatophagoides</taxon>
    </lineage>
</organism>
<name>A0A922IE24_DERFA</name>
<feature type="transmembrane region" description="Helical" evidence="5">
    <location>
        <begin position="386"/>
        <end position="410"/>
    </location>
</feature>
<evidence type="ECO:0000256" key="5">
    <source>
        <dbReference type="SAM" id="Phobius"/>
    </source>
</evidence>
<feature type="transmembrane region" description="Helical" evidence="5">
    <location>
        <begin position="146"/>
        <end position="167"/>
    </location>
</feature>
<feature type="transmembrane region" description="Helical" evidence="5">
    <location>
        <begin position="82"/>
        <end position="104"/>
    </location>
</feature>
<feature type="transmembrane region" description="Helical" evidence="5">
    <location>
        <begin position="325"/>
        <end position="353"/>
    </location>
</feature>
<feature type="transmembrane region" description="Helical" evidence="5">
    <location>
        <begin position="187"/>
        <end position="204"/>
    </location>
</feature>
<keyword evidence="3 5" id="KW-1133">Transmembrane helix</keyword>
<comment type="caution">
    <text evidence="7">The sequence shown here is derived from an EMBL/GenBank/DDBJ whole genome shotgun (WGS) entry which is preliminary data.</text>
</comment>
<dbReference type="InterPro" id="IPR013057">
    <property type="entry name" value="AA_transpt_TM"/>
</dbReference>
<keyword evidence="4 5" id="KW-0472">Membrane</keyword>
<evidence type="ECO:0000259" key="6">
    <source>
        <dbReference type="Pfam" id="PF01490"/>
    </source>
</evidence>
<feature type="transmembrane region" description="Helical" evidence="5">
    <location>
        <begin position="519"/>
        <end position="542"/>
    </location>
</feature>
<proteinExistence type="predicted"/>
<dbReference type="GO" id="GO:0005774">
    <property type="term" value="C:vacuolar membrane"/>
    <property type="evidence" value="ECO:0007669"/>
    <property type="project" value="TreeGrafter"/>
</dbReference>